<proteinExistence type="predicted"/>
<accession>A0ACA9PJ25</accession>
<reference evidence="1" key="1">
    <citation type="submission" date="2021-06" db="EMBL/GenBank/DDBJ databases">
        <authorList>
            <person name="Kallberg Y."/>
            <person name="Tangrot J."/>
            <person name="Rosling A."/>
        </authorList>
    </citation>
    <scope>NUCLEOTIDE SEQUENCE</scope>
    <source>
        <strain evidence="1">CL356</strain>
    </source>
</reference>
<protein>
    <submittedName>
        <fullName evidence="1">4596_t:CDS:1</fullName>
    </submittedName>
</protein>
<dbReference type="EMBL" id="CAJVPT010033450">
    <property type="protein sequence ID" value="CAG8704839.1"/>
    <property type="molecule type" value="Genomic_DNA"/>
</dbReference>
<sequence>MAFDGYSNNSQNRNTNGSFPTPNLETVQCPLGSPSAASDELDPIYVGFLRVIGGGISPTESGPTWFPEGYWEQGVAGPSQPSMLPAVNSPNSVPPPTQVEVSKRLQKIGQDWACQQCGAMFKRKDRAVAHVHQHLGLYKFPCNGQCGNESWYVAT</sequence>
<evidence type="ECO:0000313" key="2">
    <source>
        <dbReference type="Proteomes" id="UP000789525"/>
    </source>
</evidence>
<gene>
    <name evidence="1" type="ORF">ACOLOM_LOCUS10408</name>
</gene>
<comment type="caution">
    <text evidence="1">The sequence shown here is derived from an EMBL/GenBank/DDBJ whole genome shotgun (WGS) entry which is preliminary data.</text>
</comment>
<dbReference type="Proteomes" id="UP000789525">
    <property type="component" value="Unassembled WGS sequence"/>
</dbReference>
<name>A0ACA9PJ25_9GLOM</name>
<keyword evidence="2" id="KW-1185">Reference proteome</keyword>
<organism evidence="1 2">
    <name type="scientific">Acaulospora colombiana</name>
    <dbReference type="NCBI Taxonomy" id="27376"/>
    <lineage>
        <taxon>Eukaryota</taxon>
        <taxon>Fungi</taxon>
        <taxon>Fungi incertae sedis</taxon>
        <taxon>Mucoromycota</taxon>
        <taxon>Glomeromycotina</taxon>
        <taxon>Glomeromycetes</taxon>
        <taxon>Diversisporales</taxon>
        <taxon>Acaulosporaceae</taxon>
        <taxon>Acaulospora</taxon>
    </lineage>
</organism>
<evidence type="ECO:0000313" key="1">
    <source>
        <dbReference type="EMBL" id="CAG8704839.1"/>
    </source>
</evidence>